<comment type="caution">
    <text evidence="1">The sequence shown here is derived from an EMBL/GenBank/DDBJ whole genome shotgun (WGS) entry which is preliminary data.</text>
</comment>
<evidence type="ECO:0000313" key="2">
    <source>
        <dbReference type="Proteomes" id="UP001165960"/>
    </source>
</evidence>
<name>A0ACC2TCJ6_9FUNG</name>
<evidence type="ECO:0000313" key="1">
    <source>
        <dbReference type="EMBL" id="KAJ9072414.1"/>
    </source>
</evidence>
<protein>
    <submittedName>
        <fullName evidence="1">Uncharacterized protein</fullName>
    </submittedName>
</protein>
<proteinExistence type="predicted"/>
<dbReference type="Proteomes" id="UP001165960">
    <property type="component" value="Unassembled WGS sequence"/>
</dbReference>
<gene>
    <name evidence="1" type="ORF">DSO57_1027732</name>
</gene>
<dbReference type="EMBL" id="QTSX02003011">
    <property type="protein sequence ID" value="KAJ9072414.1"/>
    <property type="molecule type" value="Genomic_DNA"/>
</dbReference>
<organism evidence="1 2">
    <name type="scientific">Entomophthora muscae</name>
    <dbReference type="NCBI Taxonomy" id="34485"/>
    <lineage>
        <taxon>Eukaryota</taxon>
        <taxon>Fungi</taxon>
        <taxon>Fungi incertae sedis</taxon>
        <taxon>Zoopagomycota</taxon>
        <taxon>Entomophthoromycotina</taxon>
        <taxon>Entomophthoromycetes</taxon>
        <taxon>Entomophthorales</taxon>
        <taxon>Entomophthoraceae</taxon>
        <taxon>Entomophthora</taxon>
    </lineage>
</organism>
<accession>A0ACC2TCJ6</accession>
<sequence length="334" mass="37144">MHIRPSQLGARLDHDFYEPWAHFPHVHTYLCSMFQRDSGFMLTVGVFKPKKKYVVGMHSTLFTSILLLASSLDLVIGTPLPRTKAGSNKRKPNSSTPARQYKPSNHKLPVNSSNRSIGPNHQPKLYNPKSQVNPSRSAGTKNQPKSTIPRPRVKPPNCLCSPGFQCCHQEKRKKPKNQIVTEIKNEAKNKATEVGQNVVNQAGDLVTQTIGSSKDYLLSKLRNKLNQGQPDQEEYNPTYQDSDAQSEQEADESDTTSTDEGSKTELPQENNEEENDSTLKDGTYEEIEPTEQDSDDQSEQVAAESDTTPTDEGSNTESPQETAEEANDSPSVDE</sequence>
<reference evidence="1" key="1">
    <citation type="submission" date="2022-04" db="EMBL/GenBank/DDBJ databases">
        <title>Genome of the entomopathogenic fungus Entomophthora muscae.</title>
        <authorList>
            <person name="Elya C."/>
            <person name="Lovett B.R."/>
            <person name="Lee E."/>
            <person name="Macias A.M."/>
            <person name="Hajek A.E."/>
            <person name="De Bivort B.L."/>
            <person name="Kasson M.T."/>
            <person name="De Fine Licht H.H."/>
            <person name="Stajich J.E."/>
        </authorList>
    </citation>
    <scope>NUCLEOTIDE SEQUENCE</scope>
    <source>
        <strain evidence="1">Berkeley</strain>
    </source>
</reference>
<keyword evidence="2" id="KW-1185">Reference proteome</keyword>